<dbReference type="InterPro" id="IPR000209">
    <property type="entry name" value="Peptidase_S8/S53_dom"/>
</dbReference>
<feature type="region of interest" description="Disordered" evidence="9">
    <location>
        <begin position="1489"/>
        <end position="1510"/>
    </location>
</feature>
<feature type="domain" description="DUF11" evidence="13">
    <location>
        <begin position="1665"/>
        <end position="1783"/>
    </location>
</feature>
<evidence type="ECO:0000256" key="7">
    <source>
        <dbReference type="PROSITE-ProRule" id="PRU01240"/>
    </source>
</evidence>
<keyword evidence="10" id="KW-1133">Transmembrane helix</keyword>
<keyword evidence="1" id="KW-0964">Secreted</keyword>
<dbReference type="Proteomes" id="UP000291562">
    <property type="component" value="Chromosome"/>
</dbReference>
<feature type="domain" description="DUF11" evidence="13">
    <location>
        <begin position="1142"/>
        <end position="1253"/>
    </location>
</feature>
<keyword evidence="5 7" id="KW-0720">Serine protease</keyword>
<dbReference type="InterPro" id="IPR023828">
    <property type="entry name" value="Peptidase_S8_Ser-AS"/>
</dbReference>
<feature type="active site" description="Charge relay system" evidence="6 7">
    <location>
        <position position="191"/>
    </location>
</feature>
<dbReference type="NCBIfam" id="TIGR01451">
    <property type="entry name" value="B_ant_repeat"/>
    <property type="match status" value="3"/>
</dbReference>
<dbReference type="Pfam" id="PF00082">
    <property type="entry name" value="Peptidase_S8"/>
    <property type="match status" value="1"/>
</dbReference>
<dbReference type="Pfam" id="PF01345">
    <property type="entry name" value="DUF11"/>
    <property type="match status" value="4"/>
</dbReference>
<feature type="domain" description="DUF11" evidence="13">
    <location>
        <begin position="1262"/>
        <end position="1377"/>
    </location>
</feature>
<evidence type="ECO:0000313" key="15">
    <source>
        <dbReference type="EMBL" id="QBB70058.1"/>
    </source>
</evidence>
<evidence type="ECO:0000256" key="1">
    <source>
        <dbReference type="ARBA" id="ARBA00022525"/>
    </source>
</evidence>
<dbReference type="PROSITE" id="PS00136">
    <property type="entry name" value="SUBTILASE_ASP"/>
    <property type="match status" value="1"/>
</dbReference>
<dbReference type="PROSITE" id="PS00138">
    <property type="entry name" value="SUBTILASE_SER"/>
    <property type="match status" value="1"/>
</dbReference>
<dbReference type="CDD" id="cd04818">
    <property type="entry name" value="PA_subtilisin_1"/>
    <property type="match status" value="1"/>
</dbReference>
<feature type="domain" description="DUF11" evidence="13">
    <location>
        <begin position="1529"/>
        <end position="1641"/>
    </location>
</feature>
<evidence type="ECO:0000256" key="5">
    <source>
        <dbReference type="ARBA" id="ARBA00022825"/>
    </source>
</evidence>
<dbReference type="PROSITE" id="PS51892">
    <property type="entry name" value="SUBTILASE"/>
    <property type="match status" value="1"/>
</dbReference>
<dbReference type="InterPro" id="IPR022398">
    <property type="entry name" value="Peptidase_S8_His-AS"/>
</dbReference>
<feature type="active site" description="Charge relay system" evidence="6 7">
    <location>
        <position position="626"/>
    </location>
</feature>
<sequence>MNTSRMIRVAAPMLFAFASLVAARTLPPAAAPQTVGAAVATSDGIVTGEDGRIQVFVELNDPAAAVQYAVALANTSLPKIQAKKNAVDAGKAQAQVNRAAQDRVAAKLHALNTTEVYRVSLVLNGISVMIDRANLASVRSIPGVKRVFPIYIEHTTSSQSVPFIGAPSVWANTIGLPAGADGTGIRIGIIDTGIDYLHADFGGSGLLADYNTESSNSAAFTTAGAFPTAKIIGGTDFAGDAYTGANAPVPDANPMDCNGHGSHVSGTAGGFGVTAAGATFAGPYDANAATYTPLRIVPGSAPKASLYALRVFGCTGSTGLTVQGIDWAMDPNGDSDLSDHLDVINMSLGSDFGNELNATALASDNAALAGVIVVTSAGNSGDTFFIAGAPGVASRAIATAASLDGGETVGSVKVNSPVGIAGSYIATIPAYGPVPSGQTATAVIALDAANGTGPTTTDACTALTNAAAIAGNICVVDRGTCSFKTKSLNCQNAGAIGVVAVDNAPGSPPAGTADDPAITTAITIPTLRITLADGTNIKSTITSSPPVNITLVGASGGDTLASFSSRGPRSTIGSALRLKPDIAAPGLNITSVQTGHTCTAAAGCTGVSDPSGFNAGSQLLVISGTSMASPHVAGVMALLRQLKPDWTVEEIKALAMDYAVNDVTLFPGATPPRFGLSRIGGGRVDPAKAALGNVVAMNAEDTGLVSVAFSPEVTGAVTQSKKVHIVNKGTTSQTFDLAFDTVVDAPGVAFALPGGNSVTIAAASTLDIDVQMNANSAQMKHTRDPSLFATQGVQANFGDQPRNFLTEKGAYLTFKQGGNLQFRLPVYMAERPASTMSAPDTIVTGGALTGSTTIALSGSDICTGTLAAGPTCTGTFPTDVESLVSPFELQVVGARNQGVVPDYADIHYAGASFLPGAGSPNLSNDLIMFGVASWGDWATPNDVAYDICVDNNNDGVYEKIIYNSKPSIFVANASANDNFVRIVLDTTTNGNSILGLASYANLLAPSTIDSAMHLNNVMVLGATPSQLGFVSTANQTLRYKIITCPGSNPSCARTTTGDHCSPAAGTFYGQAAGPYVYNWGAQGLNFGGSFLGNDLNGAALPVTWNTANMTTNGSLGALLLHHHNKSGTRAEVVVLDSAAHTDVAVTQSMAPVSPLFGQNVTFTVTANNTTATAAGNVALGDLLPNGLTYVSDDGGGAYSSSTGLWTIGALSGSATSTLHIVATVVSTDQQCNAAMLVASSPLDTNPANDSATVCVMAPRSADLAVTITASTPTVLVGAPLSYTITVTNNGGDTAYALNVQDAFPAYPLVNPTGFTASQGSYTPATGLWNLASLGHGASATLTISLPAPNIAGALTNQVNGASSANDPSTANNNASATTMVLSPALVSTTMSVAGSFSPGSTVTYTVALSNSANYDQQDNPGAEFATTLPAQLTLVSAFASNGIAVATVATNAVVWNGAVQANGSVTITITATINAGVLAGTQVSNQGTTNFDADGNGTNESTALSDDTSLPGTSNPTVFTVVSPALVSATKTVAGTFQPGGSVTYTVVLTNNGSSTQLDNPGNEFTDVLPAALALGSVNASSGTVTTASNTVGWNGSIAAGGSVTITILATINSGTAPGAISNQGTVAFDADGNGTNESTALTDDPGLPGTSDPTSFNLVSPATLSATKTVSGSFQVGTNVTYTIVISNTGSAAQLDNIGHEFVDNLPPALALISASTSSGTAVAILVTNQVTWDGSIAAGSSVTINIVAHILSTPVGQVVTNQGAVNFDADGDGSNESSAVTNDPSQPGSANQTVFTIAATAIAQAIPTLGSSSLWLLGTVLTLLAFLHRLRTIK</sequence>
<evidence type="ECO:0000256" key="10">
    <source>
        <dbReference type="SAM" id="Phobius"/>
    </source>
</evidence>
<evidence type="ECO:0000256" key="4">
    <source>
        <dbReference type="ARBA" id="ARBA00022801"/>
    </source>
</evidence>
<evidence type="ECO:0000313" key="16">
    <source>
        <dbReference type="Proteomes" id="UP000291562"/>
    </source>
</evidence>
<evidence type="ECO:0000259" key="12">
    <source>
        <dbReference type="Pfam" id="PF00082"/>
    </source>
</evidence>
<dbReference type="Gene3D" id="3.40.50.200">
    <property type="entry name" value="Peptidase S8/S53 domain"/>
    <property type="match status" value="1"/>
</dbReference>
<name>A0A411HHR2_9GAMM</name>
<dbReference type="PRINTS" id="PR00723">
    <property type="entry name" value="SUBTILISIN"/>
</dbReference>
<dbReference type="PROSITE" id="PS00137">
    <property type="entry name" value="SUBTILASE_HIS"/>
    <property type="match status" value="1"/>
</dbReference>
<evidence type="ECO:0000256" key="3">
    <source>
        <dbReference type="ARBA" id="ARBA00022729"/>
    </source>
</evidence>
<keyword evidence="3 11" id="KW-0732">Signal</keyword>
<feature type="active site" description="Charge relay system" evidence="6 7">
    <location>
        <position position="260"/>
    </location>
</feature>
<accession>A0A411HHR2</accession>
<evidence type="ECO:0000256" key="8">
    <source>
        <dbReference type="RuleBase" id="RU003355"/>
    </source>
</evidence>
<dbReference type="Gene3D" id="2.60.40.10">
    <property type="entry name" value="Immunoglobulins"/>
    <property type="match status" value="1"/>
</dbReference>
<dbReference type="InterPro" id="IPR036852">
    <property type="entry name" value="Peptidase_S8/S53_dom_sf"/>
</dbReference>
<comment type="similarity">
    <text evidence="7 8">Belongs to the peptidase S8 family.</text>
</comment>
<dbReference type="CDD" id="cd07474">
    <property type="entry name" value="Peptidases_S8_subtilisin_Vpr-like"/>
    <property type="match status" value="1"/>
</dbReference>
<dbReference type="InterPro" id="IPR034213">
    <property type="entry name" value="S8_Vpr-like"/>
</dbReference>
<feature type="domain" description="PA" evidence="14">
    <location>
        <begin position="454"/>
        <end position="537"/>
    </location>
</feature>
<gene>
    <name evidence="15" type="ORF">ELE36_06595</name>
</gene>
<dbReference type="GO" id="GO:0006508">
    <property type="term" value="P:proteolysis"/>
    <property type="evidence" value="ECO:0007669"/>
    <property type="project" value="UniProtKB-KW"/>
</dbReference>
<evidence type="ECO:0000256" key="2">
    <source>
        <dbReference type="ARBA" id="ARBA00022670"/>
    </source>
</evidence>
<keyword evidence="10" id="KW-0812">Transmembrane</keyword>
<feature type="region of interest" description="Disordered" evidence="9">
    <location>
        <begin position="1768"/>
        <end position="1790"/>
    </location>
</feature>
<dbReference type="InterPro" id="IPR013783">
    <property type="entry name" value="Ig-like_fold"/>
</dbReference>
<feature type="compositionally biased region" description="Polar residues" evidence="9">
    <location>
        <begin position="1776"/>
        <end position="1790"/>
    </location>
</feature>
<dbReference type="InterPro" id="IPR046450">
    <property type="entry name" value="PA_dom_sf"/>
</dbReference>
<dbReference type="EMBL" id="CP035704">
    <property type="protein sequence ID" value="QBB70058.1"/>
    <property type="molecule type" value="Genomic_DNA"/>
</dbReference>
<evidence type="ECO:0000256" key="9">
    <source>
        <dbReference type="SAM" id="MobiDB-lite"/>
    </source>
</evidence>
<dbReference type="GO" id="GO:0004252">
    <property type="term" value="F:serine-type endopeptidase activity"/>
    <property type="evidence" value="ECO:0007669"/>
    <property type="project" value="UniProtKB-UniRule"/>
</dbReference>
<protein>
    <submittedName>
        <fullName evidence="15">DUF11 domain-containing protein</fullName>
    </submittedName>
</protein>
<dbReference type="SUPFAM" id="SSF52025">
    <property type="entry name" value="PA domain"/>
    <property type="match status" value="1"/>
</dbReference>
<reference evidence="15 16" key="1">
    <citation type="submission" date="2019-01" db="EMBL/GenBank/DDBJ databases">
        <title>Pseudolysobacter antarctica gen. nov., sp. nov., isolated from Fildes Peninsula, Antarctica.</title>
        <authorList>
            <person name="Wei Z."/>
            <person name="Peng F."/>
        </authorList>
    </citation>
    <scope>NUCLEOTIDE SEQUENCE [LARGE SCALE GENOMIC DNA]</scope>
    <source>
        <strain evidence="15 16">AQ6-296</strain>
    </source>
</reference>
<keyword evidence="10" id="KW-0472">Membrane</keyword>
<dbReference type="RefSeq" id="WP_129832317.1">
    <property type="nucleotide sequence ID" value="NZ_CP035704.1"/>
</dbReference>
<dbReference type="KEGG" id="xbc:ELE36_06595"/>
<dbReference type="Pfam" id="PF02225">
    <property type="entry name" value="PA"/>
    <property type="match status" value="1"/>
</dbReference>
<feature type="signal peptide" evidence="11">
    <location>
        <begin position="1"/>
        <end position="22"/>
    </location>
</feature>
<dbReference type="SUPFAM" id="SSF52743">
    <property type="entry name" value="Subtilisin-like"/>
    <property type="match status" value="1"/>
</dbReference>
<feature type="transmembrane region" description="Helical" evidence="10">
    <location>
        <begin position="1814"/>
        <end position="1832"/>
    </location>
</feature>
<dbReference type="InterPro" id="IPR047589">
    <property type="entry name" value="DUF11_rpt"/>
</dbReference>
<dbReference type="InterPro" id="IPR003137">
    <property type="entry name" value="PA_domain"/>
</dbReference>
<dbReference type="InterPro" id="IPR023827">
    <property type="entry name" value="Peptidase_S8_Asp-AS"/>
</dbReference>
<keyword evidence="4 7" id="KW-0378">Hydrolase</keyword>
<keyword evidence="2 7" id="KW-0645">Protease</keyword>
<dbReference type="InterPro" id="IPR045051">
    <property type="entry name" value="SBT"/>
</dbReference>
<dbReference type="InterPro" id="IPR015500">
    <property type="entry name" value="Peptidase_S8_subtilisin-rel"/>
</dbReference>
<evidence type="ECO:0000259" key="14">
    <source>
        <dbReference type="Pfam" id="PF02225"/>
    </source>
</evidence>
<dbReference type="Gene3D" id="3.50.30.30">
    <property type="match status" value="1"/>
</dbReference>
<proteinExistence type="inferred from homology"/>
<feature type="domain" description="Peptidase S8/S53" evidence="12">
    <location>
        <begin position="182"/>
        <end position="659"/>
    </location>
</feature>
<dbReference type="OrthoDB" id="9790784at2"/>
<evidence type="ECO:0000259" key="13">
    <source>
        <dbReference type="Pfam" id="PF01345"/>
    </source>
</evidence>
<feature type="chain" id="PRO_5018975695" evidence="11">
    <location>
        <begin position="23"/>
        <end position="1836"/>
    </location>
</feature>
<organism evidence="15 16">
    <name type="scientific">Pseudolysobacter antarcticus</name>
    <dbReference type="NCBI Taxonomy" id="2511995"/>
    <lineage>
        <taxon>Bacteria</taxon>
        <taxon>Pseudomonadati</taxon>
        <taxon>Pseudomonadota</taxon>
        <taxon>Gammaproteobacteria</taxon>
        <taxon>Lysobacterales</taxon>
        <taxon>Rhodanobacteraceae</taxon>
        <taxon>Pseudolysobacter</taxon>
    </lineage>
</organism>
<evidence type="ECO:0000256" key="6">
    <source>
        <dbReference type="PIRSR" id="PIRSR615500-1"/>
    </source>
</evidence>
<keyword evidence="16" id="KW-1185">Reference proteome</keyword>
<evidence type="ECO:0000256" key="11">
    <source>
        <dbReference type="SAM" id="SignalP"/>
    </source>
</evidence>
<dbReference type="InterPro" id="IPR001434">
    <property type="entry name" value="OmcB-like_DUF11"/>
</dbReference>
<dbReference type="PANTHER" id="PTHR10795">
    <property type="entry name" value="PROPROTEIN CONVERTASE SUBTILISIN/KEXIN"/>
    <property type="match status" value="1"/>
</dbReference>